<dbReference type="CDD" id="cd04913">
    <property type="entry name" value="ACT_AKii-LysC-BS-like_1"/>
    <property type="match status" value="1"/>
</dbReference>
<evidence type="ECO:0000256" key="7">
    <source>
        <dbReference type="ARBA" id="ARBA00022679"/>
    </source>
</evidence>
<dbReference type="SUPFAM" id="SSF53633">
    <property type="entry name" value="Carbamate kinase-like"/>
    <property type="match status" value="1"/>
</dbReference>
<dbReference type="STRING" id="748449.Halha_1584"/>
<dbReference type="Proteomes" id="UP000010880">
    <property type="component" value="Chromosome"/>
</dbReference>
<evidence type="ECO:0000256" key="6">
    <source>
        <dbReference type="ARBA" id="ARBA00022605"/>
    </source>
</evidence>
<dbReference type="Gene3D" id="3.40.1160.10">
    <property type="entry name" value="Acetylglutamate kinase-like"/>
    <property type="match status" value="1"/>
</dbReference>
<keyword evidence="7 15" id="KW-0808">Transferase</keyword>
<dbReference type="InterPro" id="IPR001048">
    <property type="entry name" value="Asp/Glu/Uridylate_kinase"/>
</dbReference>
<dbReference type="NCBIfam" id="NF005155">
    <property type="entry name" value="PRK06635.1-4"/>
    <property type="match status" value="1"/>
</dbReference>
<dbReference type="GO" id="GO:0019877">
    <property type="term" value="P:diaminopimelate biosynthetic process"/>
    <property type="evidence" value="ECO:0007669"/>
    <property type="project" value="UniProtKB-KW"/>
</dbReference>
<dbReference type="GO" id="GO:0009089">
    <property type="term" value="P:lysine biosynthetic process via diaminopimelate"/>
    <property type="evidence" value="ECO:0007669"/>
    <property type="project" value="UniProtKB-UniPathway"/>
</dbReference>
<dbReference type="InterPro" id="IPR005260">
    <property type="entry name" value="Asp_kin_monofn"/>
</dbReference>
<protein>
    <recommendedName>
        <fullName evidence="15">Aspartokinase</fullName>
        <ecNumber evidence="15">2.7.2.4</ecNumber>
    </recommendedName>
</protein>
<evidence type="ECO:0000313" key="19">
    <source>
        <dbReference type="Proteomes" id="UP000010880"/>
    </source>
</evidence>
<comment type="pathway">
    <text evidence="4 16">Amino-acid biosynthesis; L-threonine biosynthesis; L-threonine from L-aspartate: step 1/5.</text>
</comment>
<dbReference type="InterPro" id="IPR002912">
    <property type="entry name" value="ACT_dom"/>
</dbReference>
<evidence type="ECO:0000256" key="15">
    <source>
        <dbReference type="RuleBase" id="RU003448"/>
    </source>
</evidence>
<keyword evidence="12" id="KW-0457">Lysine biosynthesis</keyword>
<dbReference type="InterPro" id="IPR001341">
    <property type="entry name" value="Asp_kinase"/>
</dbReference>
<feature type="binding site" evidence="14">
    <location>
        <begin position="7"/>
        <end position="10"/>
    </location>
    <ligand>
        <name>ATP</name>
        <dbReference type="ChEBI" id="CHEBI:30616"/>
    </ligand>
</feature>
<dbReference type="PATRIC" id="fig|748449.3.peg.1535"/>
<feature type="domain" description="ACT" evidence="17">
    <location>
        <begin position="264"/>
        <end position="347"/>
    </location>
</feature>
<dbReference type="NCBIfam" id="TIGR00656">
    <property type="entry name" value="asp_kin_monofn"/>
    <property type="match status" value="1"/>
</dbReference>
<dbReference type="EC" id="2.7.2.4" evidence="15"/>
<evidence type="ECO:0000256" key="9">
    <source>
        <dbReference type="ARBA" id="ARBA00022777"/>
    </source>
</evidence>
<dbReference type="InterPro" id="IPR018042">
    <property type="entry name" value="Aspartate_kinase_CS"/>
</dbReference>
<sequence>MGLVVQKYGGSSVADVKRIKRVAERIVKRKRAGNQVVSVVSAMGDQTDELIGLSQQITDTPPKREYDMLVATGEQVSVALLAMAINELGEEVVSLTGSQVGIITDNLHSKAQILEIESERLEKELSQDKIVIVAGFQGVTVNNDITTLGRGGSDTTAVAVATALKADVCEIYTDVDGVYTTDPRVVKEARKLPEVSYEEMLELASLGADVLHPRSVEIAKQYDVKLAVKSSFYCSPGTYIKEVAKLEKTNVVSGVTCNQDEVKISIVGVPDEPGIASKVFKKLAEQGINVDMIIQNLHYDDLNDITFTIEDDDLNQAKTILEKLKQELSYKELITDSDVAKVSIVGAGMVTNSGVAAKMFDALGSEEINIEMISTSEIKISCLLDKSEADEAVQVIHDSFNLSNLSGQDA</sequence>
<dbReference type="Pfam" id="PF00696">
    <property type="entry name" value="AA_kinase"/>
    <property type="match status" value="1"/>
</dbReference>
<dbReference type="HOGENOM" id="CLU_009116_3_2_9"/>
<dbReference type="PROSITE" id="PS51671">
    <property type="entry name" value="ACT"/>
    <property type="match status" value="1"/>
</dbReference>
<comment type="similarity">
    <text evidence="5 15">Belongs to the aspartokinase family.</text>
</comment>
<evidence type="ECO:0000313" key="18">
    <source>
        <dbReference type="EMBL" id="AGB41522.1"/>
    </source>
</evidence>
<dbReference type="SUPFAM" id="SSF55021">
    <property type="entry name" value="ACT-like"/>
    <property type="match status" value="2"/>
</dbReference>
<evidence type="ECO:0000256" key="5">
    <source>
        <dbReference type="ARBA" id="ARBA00010122"/>
    </source>
</evidence>
<feature type="binding site" evidence="14">
    <location>
        <position position="47"/>
    </location>
    <ligand>
        <name>substrate</name>
    </ligand>
</feature>
<evidence type="ECO:0000256" key="16">
    <source>
        <dbReference type="RuleBase" id="RU004249"/>
    </source>
</evidence>
<evidence type="ECO:0000256" key="2">
    <source>
        <dbReference type="ARBA" id="ARBA00004766"/>
    </source>
</evidence>
<evidence type="ECO:0000256" key="3">
    <source>
        <dbReference type="ARBA" id="ARBA00004986"/>
    </source>
</evidence>
<accession>L0K8B1</accession>
<evidence type="ECO:0000256" key="12">
    <source>
        <dbReference type="ARBA" id="ARBA00023154"/>
    </source>
</evidence>
<organism evidence="18 19">
    <name type="scientific">Halobacteroides halobius (strain ATCC 35273 / DSM 5150 / MD-1)</name>
    <dbReference type="NCBI Taxonomy" id="748449"/>
    <lineage>
        <taxon>Bacteria</taxon>
        <taxon>Bacillati</taxon>
        <taxon>Bacillota</taxon>
        <taxon>Clostridia</taxon>
        <taxon>Halanaerobiales</taxon>
        <taxon>Halobacteroidaceae</taxon>
        <taxon>Halobacteroides</taxon>
    </lineage>
</organism>
<dbReference type="InterPro" id="IPR054352">
    <property type="entry name" value="ACT_Aspartokinase"/>
</dbReference>
<dbReference type="eggNOG" id="COG0527">
    <property type="taxonomic scope" value="Bacteria"/>
</dbReference>
<dbReference type="PANTHER" id="PTHR21499">
    <property type="entry name" value="ASPARTATE KINASE"/>
    <property type="match status" value="1"/>
</dbReference>
<comment type="pathway">
    <text evidence="2 16">Amino-acid biosynthesis; L-lysine biosynthesis via DAP pathway; (S)-tetrahydrodipicolinate from L-aspartate: step 1/4.</text>
</comment>
<comment type="pathway">
    <text evidence="3 16">Amino-acid biosynthesis; L-methionine biosynthesis via de novo pathway; L-homoserine from L-aspartate: step 1/3.</text>
</comment>
<evidence type="ECO:0000256" key="13">
    <source>
        <dbReference type="ARBA" id="ARBA00047872"/>
    </source>
</evidence>
<evidence type="ECO:0000256" key="10">
    <source>
        <dbReference type="ARBA" id="ARBA00022840"/>
    </source>
</evidence>
<dbReference type="InterPro" id="IPR045865">
    <property type="entry name" value="ACT-like_dom_sf"/>
</dbReference>
<dbReference type="UniPathway" id="UPA00034">
    <property type="reaction ID" value="UER00015"/>
</dbReference>
<dbReference type="GO" id="GO:0005829">
    <property type="term" value="C:cytosol"/>
    <property type="evidence" value="ECO:0007669"/>
    <property type="project" value="TreeGrafter"/>
</dbReference>
<dbReference type="NCBIfam" id="TIGR00657">
    <property type="entry name" value="asp_kinases"/>
    <property type="match status" value="1"/>
</dbReference>
<dbReference type="FunFam" id="3.40.1160.10:FF:000002">
    <property type="entry name" value="Aspartokinase"/>
    <property type="match status" value="1"/>
</dbReference>
<dbReference type="GO" id="GO:0005524">
    <property type="term" value="F:ATP binding"/>
    <property type="evidence" value="ECO:0007669"/>
    <property type="project" value="UniProtKB-KW"/>
</dbReference>
<proteinExistence type="inferred from homology"/>
<keyword evidence="8 14" id="KW-0547">Nucleotide-binding</keyword>
<dbReference type="InterPro" id="IPR041740">
    <property type="entry name" value="AKii-LysC-BS"/>
</dbReference>
<evidence type="ECO:0000259" key="17">
    <source>
        <dbReference type="PROSITE" id="PS51671"/>
    </source>
</evidence>
<dbReference type="NCBIfam" id="NF005154">
    <property type="entry name" value="PRK06635.1-2"/>
    <property type="match status" value="1"/>
</dbReference>
<dbReference type="GO" id="GO:0009088">
    <property type="term" value="P:threonine biosynthetic process"/>
    <property type="evidence" value="ECO:0007669"/>
    <property type="project" value="UniProtKB-UniPathway"/>
</dbReference>
<evidence type="ECO:0000256" key="11">
    <source>
        <dbReference type="ARBA" id="ARBA00022915"/>
    </source>
</evidence>
<dbReference type="PANTHER" id="PTHR21499:SF3">
    <property type="entry name" value="ASPARTOKINASE"/>
    <property type="match status" value="1"/>
</dbReference>
<gene>
    <name evidence="18" type="ordered locus">Halha_1584</name>
</gene>
<dbReference type="PIRSF" id="PIRSF000726">
    <property type="entry name" value="Asp_kin"/>
    <property type="match status" value="1"/>
</dbReference>
<dbReference type="InterPro" id="IPR036393">
    <property type="entry name" value="AceGlu_kinase-like_sf"/>
</dbReference>
<dbReference type="GO" id="GO:0009090">
    <property type="term" value="P:homoserine biosynthetic process"/>
    <property type="evidence" value="ECO:0007669"/>
    <property type="project" value="TreeGrafter"/>
</dbReference>
<dbReference type="RefSeq" id="WP_015327239.1">
    <property type="nucleotide sequence ID" value="NC_019978.1"/>
</dbReference>
<keyword evidence="6 16" id="KW-0028">Amino-acid biosynthesis</keyword>
<keyword evidence="19" id="KW-1185">Reference proteome</keyword>
<feature type="binding site" evidence="14">
    <location>
        <begin position="173"/>
        <end position="174"/>
    </location>
    <ligand>
        <name>ATP</name>
        <dbReference type="ChEBI" id="CHEBI:30616"/>
    </ligand>
</feature>
<keyword evidence="9 15" id="KW-0418">Kinase</keyword>
<name>L0K8B1_HALHC</name>
<evidence type="ECO:0000256" key="8">
    <source>
        <dbReference type="ARBA" id="ARBA00022741"/>
    </source>
</evidence>
<dbReference type="EMBL" id="CP003359">
    <property type="protein sequence ID" value="AGB41522.1"/>
    <property type="molecule type" value="Genomic_DNA"/>
</dbReference>
<dbReference type="Pfam" id="PF22468">
    <property type="entry name" value="ACT_9"/>
    <property type="match status" value="1"/>
</dbReference>
<keyword evidence="11" id="KW-0220">Diaminopimelate biosynthesis</keyword>
<keyword evidence="10 14" id="KW-0067">ATP-binding</keyword>
<comment type="catalytic activity">
    <reaction evidence="13 15">
        <text>L-aspartate + ATP = 4-phospho-L-aspartate + ADP</text>
        <dbReference type="Rhea" id="RHEA:23776"/>
        <dbReference type="ChEBI" id="CHEBI:29991"/>
        <dbReference type="ChEBI" id="CHEBI:30616"/>
        <dbReference type="ChEBI" id="CHEBI:57535"/>
        <dbReference type="ChEBI" id="CHEBI:456216"/>
        <dbReference type="EC" id="2.7.2.4"/>
    </reaction>
</comment>
<dbReference type="UniPathway" id="UPA00051">
    <property type="reaction ID" value="UER00462"/>
</dbReference>
<dbReference type="Gene3D" id="3.30.2130.10">
    <property type="entry name" value="VC0802-like"/>
    <property type="match status" value="1"/>
</dbReference>
<evidence type="ECO:0000256" key="1">
    <source>
        <dbReference type="ARBA" id="ARBA00003121"/>
    </source>
</evidence>
<feature type="binding site" evidence="14">
    <location>
        <position position="74"/>
    </location>
    <ligand>
        <name>substrate</name>
    </ligand>
</feature>
<dbReference type="OrthoDB" id="9799110at2"/>
<dbReference type="Pfam" id="PF01842">
    <property type="entry name" value="ACT"/>
    <property type="match status" value="1"/>
</dbReference>
<comment type="function">
    <text evidence="1">Catalyzes the phosphorylation of the beta-carboxyl group of aspartic acid with ATP to yield 4-phospho-L-aspartate, which is involved in the branched biosynthetic pathway leading to the biosynthesis of amino acids threonine, isoleucine and methionine.</text>
</comment>
<dbReference type="UniPathway" id="UPA00050">
    <property type="reaction ID" value="UER00461"/>
</dbReference>
<dbReference type="GO" id="GO:0004072">
    <property type="term" value="F:aspartate kinase activity"/>
    <property type="evidence" value="ECO:0007669"/>
    <property type="project" value="UniProtKB-EC"/>
</dbReference>
<dbReference type="PROSITE" id="PS00324">
    <property type="entry name" value="ASPARTOKINASE"/>
    <property type="match status" value="1"/>
</dbReference>
<dbReference type="CDD" id="cd04261">
    <property type="entry name" value="AAK_AKii-LysC-BS"/>
    <property type="match status" value="1"/>
</dbReference>
<evidence type="ECO:0000256" key="4">
    <source>
        <dbReference type="ARBA" id="ARBA00005139"/>
    </source>
</evidence>
<dbReference type="CDD" id="cd04923">
    <property type="entry name" value="ACT_AK-LysC-DapG-like_2"/>
    <property type="match status" value="1"/>
</dbReference>
<feature type="binding site" evidence="14">
    <location>
        <position position="184"/>
    </location>
    <ligand>
        <name>ATP</name>
        <dbReference type="ChEBI" id="CHEBI:30616"/>
    </ligand>
</feature>
<dbReference type="AlphaFoldDB" id="L0K8B1"/>
<reference evidence="19" key="1">
    <citation type="submission" date="2012-02" db="EMBL/GenBank/DDBJ databases">
        <title>The complete genome of Halobacteroides halobius DSM 5150.</title>
        <authorList>
            <person name="Lucas S."/>
            <person name="Copeland A."/>
            <person name="Lapidus A."/>
            <person name="Glavina del Rio T."/>
            <person name="Dalin E."/>
            <person name="Tice H."/>
            <person name="Bruce D."/>
            <person name="Goodwin L."/>
            <person name="Pitluck S."/>
            <person name="Peters L."/>
            <person name="Mikhailova N."/>
            <person name="Gu W."/>
            <person name="Kyrpides N."/>
            <person name="Mavromatis K."/>
            <person name="Ivanova N."/>
            <person name="Brettin T."/>
            <person name="Detter J.C."/>
            <person name="Han C."/>
            <person name="Larimer F."/>
            <person name="Land M."/>
            <person name="Hauser L."/>
            <person name="Markowitz V."/>
            <person name="Cheng J.-F."/>
            <person name="Hugenholtz P."/>
            <person name="Woyke T."/>
            <person name="Wu D."/>
            <person name="Tindall B."/>
            <person name="Pomrenke H."/>
            <person name="Brambilla E."/>
            <person name="Klenk H.-P."/>
            <person name="Eisen J.A."/>
        </authorList>
    </citation>
    <scope>NUCLEOTIDE SEQUENCE [LARGE SCALE GENOMIC DNA]</scope>
    <source>
        <strain evidence="19">ATCC 35273 / DSM 5150 / MD-1</strain>
    </source>
</reference>
<evidence type="ECO:0000256" key="14">
    <source>
        <dbReference type="PIRSR" id="PIRSR000726-1"/>
    </source>
</evidence>
<dbReference type="FunFam" id="3.30.2130.10:FF:000002">
    <property type="entry name" value="Aspartokinase"/>
    <property type="match status" value="1"/>
</dbReference>
<dbReference type="KEGG" id="hhl:Halha_1584"/>
<feature type="binding site" evidence="14">
    <location>
        <position position="179"/>
    </location>
    <ligand>
        <name>ATP</name>
        <dbReference type="ChEBI" id="CHEBI:30616"/>
    </ligand>
</feature>